<keyword evidence="7 11" id="KW-1133">Transmembrane helix</keyword>
<proteinExistence type="inferred from homology"/>
<feature type="transmembrane region" description="Helical" evidence="11">
    <location>
        <begin position="121"/>
        <end position="146"/>
    </location>
</feature>
<feature type="transmembrane region" description="Helical" evidence="11">
    <location>
        <begin position="191"/>
        <end position="210"/>
    </location>
</feature>
<dbReference type="Pfam" id="PF07690">
    <property type="entry name" value="MFS_1"/>
    <property type="match status" value="1"/>
</dbReference>
<feature type="transmembrane region" description="Helical" evidence="11">
    <location>
        <begin position="92"/>
        <end position="115"/>
    </location>
</feature>
<comment type="function">
    <text evidence="9">May be a proton symporter involved in the uptake of osmolytes such as proline and glycine betaine.</text>
</comment>
<feature type="transmembrane region" description="Helical" evidence="11">
    <location>
        <begin position="375"/>
        <end position="398"/>
    </location>
</feature>
<sequence>MSTESTETLEQAVTRRRARIASFVGTTIEWYDFYLYGTAAALVFNQLFFPSYSAMAGTMMALLTFSAGFIARPLGGVIMGHFGDKIGRKAMLVSSLLVMGLATTLIGFLPTYASIGVWAPILLLLLRMIQGFGVGGEWGGAVLVAVENAPPEKRGFFGAWPQAGVPVGLLLANGVFMASSLMLSPEAFLAWGWRIGFVGSALLIVVGLVIRLKMEETPTFQDVKDKGEVAKFPVLHVLRTQWRAVALAVGIKMSQNAIFYIITVFALTYASTALGLPQSVALIGVLIGSVVSSFTLLISGWLSDQYGRRRVYMIGAVLSALFAFPFFMLMGTGSAILIWLAIVAGLVFHDLMYGPQAAYMAEMFEPNVRYTGASLGYQIASTIAGAVSPVLAVFLLSISDNQPWLVALYMIGMSIITIVATWLSPETHRGNRRKGGPLAVQQAKANEIQVPATAGRD</sequence>
<evidence type="ECO:0000256" key="2">
    <source>
        <dbReference type="ARBA" id="ARBA00008240"/>
    </source>
</evidence>
<feature type="transmembrane region" description="Helical" evidence="11">
    <location>
        <begin position="158"/>
        <end position="179"/>
    </location>
</feature>
<dbReference type="CDD" id="cd17369">
    <property type="entry name" value="MFS_ShiA_like"/>
    <property type="match status" value="1"/>
</dbReference>
<evidence type="ECO:0000256" key="8">
    <source>
        <dbReference type="ARBA" id="ARBA00023136"/>
    </source>
</evidence>
<evidence type="ECO:0000313" key="13">
    <source>
        <dbReference type="EMBL" id="XCH10048.1"/>
    </source>
</evidence>
<keyword evidence="8 11" id="KW-0472">Membrane</keyword>
<gene>
    <name evidence="13" type="ORF">ABRP34_14505</name>
</gene>
<dbReference type="InterPro" id="IPR020846">
    <property type="entry name" value="MFS_dom"/>
</dbReference>
<dbReference type="PANTHER" id="PTHR43045">
    <property type="entry name" value="SHIKIMATE TRANSPORTER"/>
    <property type="match status" value="1"/>
</dbReference>
<accession>A0AAU8EKB0</accession>
<dbReference type="SUPFAM" id="SSF103473">
    <property type="entry name" value="MFS general substrate transporter"/>
    <property type="match status" value="1"/>
</dbReference>
<dbReference type="RefSeq" id="WP_353710721.1">
    <property type="nucleotide sequence ID" value="NZ_CP159279.1"/>
</dbReference>
<keyword evidence="3" id="KW-0813">Transport</keyword>
<keyword evidence="6" id="KW-0769">Symport</keyword>
<feature type="transmembrane region" description="Helical" evidence="11">
    <location>
        <begin position="52"/>
        <end position="71"/>
    </location>
</feature>
<reference evidence="13" key="1">
    <citation type="submission" date="2024-06" db="EMBL/GenBank/DDBJ databases">
        <title>Biodegradation of dimethachlon by Arthrobacter sp. K5: mechanistic insights and ecological implications.</title>
        <authorList>
            <person name="Hu S."/>
            <person name="Lu P."/>
        </authorList>
    </citation>
    <scope>NUCLEOTIDE SEQUENCE</scope>
    <source>
        <strain evidence="13">K5</strain>
    </source>
</reference>
<evidence type="ECO:0000256" key="9">
    <source>
        <dbReference type="ARBA" id="ARBA00037295"/>
    </source>
</evidence>
<evidence type="ECO:0000256" key="4">
    <source>
        <dbReference type="ARBA" id="ARBA00022475"/>
    </source>
</evidence>
<name>A0AAU8EKB0_9MICC</name>
<evidence type="ECO:0000259" key="12">
    <source>
        <dbReference type="PROSITE" id="PS50850"/>
    </source>
</evidence>
<feature type="transmembrane region" description="Helical" evidence="11">
    <location>
        <begin position="336"/>
        <end position="354"/>
    </location>
</feature>
<protein>
    <recommendedName>
        <fullName evidence="10">Putative proline/betaine transporter</fullName>
    </recommendedName>
</protein>
<comment type="similarity">
    <text evidence="2">Belongs to the major facilitator superfamily. Metabolite:H+ Symporter (MHS) family (TC 2.A.1.6) family.</text>
</comment>
<dbReference type="GO" id="GO:0005886">
    <property type="term" value="C:plasma membrane"/>
    <property type="evidence" value="ECO:0007669"/>
    <property type="project" value="UniProtKB-SubCell"/>
</dbReference>
<evidence type="ECO:0000256" key="11">
    <source>
        <dbReference type="SAM" id="Phobius"/>
    </source>
</evidence>
<dbReference type="GO" id="GO:0015293">
    <property type="term" value="F:symporter activity"/>
    <property type="evidence" value="ECO:0007669"/>
    <property type="project" value="UniProtKB-KW"/>
</dbReference>
<keyword evidence="5 11" id="KW-0812">Transmembrane</keyword>
<evidence type="ECO:0000256" key="1">
    <source>
        <dbReference type="ARBA" id="ARBA00004651"/>
    </source>
</evidence>
<feature type="domain" description="Major facilitator superfamily (MFS) profile" evidence="12">
    <location>
        <begin position="18"/>
        <end position="429"/>
    </location>
</feature>
<dbReference type="AlphaFoldDB" id="A0AAU8EKB0"/>
<dbReference type="PROSITE" id="PS00216">
    <property type="entry name" value="SUGAR_TRANSPORT_1"/>
    <property type="match status" value="1"/>
</dbReference>
<evidence type="ECO:0000256" key="5">
    <source>
        <dbReference type="ARBA" id="ARBA00022692"/>
    </source>
</evidence>
<keyword evidence="4" id="KW-1003">Cell membrane</keyword>
<evidence type="ECO:0000256" key="10">
    <source>
        <dbReference type="ARBA" id="ARBA00039918"/>
    </source>
</evidence>
<dbReference type="Gene3D" id="1.20.1250.20">
    <property type="entry name" value="MFS general substrate transporter like domains"/>
    <property type="match status" value="2"/>
</dbReference>
<dbReference type="PROSITE" id="PS50850">
    <property type="entry name" value="MFS"/>
    <property type="match status" value="1"/>
</dbReference>
<evidence type="ECO:0000256" key="7">
    <source>
        <dbReference type="ARBA" id="ARBA00022989"/>
    </source>
</evidence>
<evidence type="ECO:0000256" key="3">
    <source>
        <dbReference type="ARBA" id="ARBA00022448"/>
    </source>
</evidence>
<organism evidence="13">
    <name type="scientific">Arthrobacter sp. K5</name>
    <dbReference type="NCBI Taxonomy" id="2839623"/>
    <lineage>
        <taxon>Bacteria</taxon>
        <taxon>Bacillati</taxon>
        <taxon>Actinomycetota</taxon>
        <taxon>Actinomycetes</taxon>
        <taxon>Micrococcales</taxon>
        <taxon>Micrococcaceae</taxon>
        <taxon>Arthrobacter</taxon>
    </lineage>
</organism>
<dbReference type="PANTHER" id="PTHR43045:SF1">
    <property type="entry name" value="SHIKIMATE TRANSPORTER"/>
    <property type="match status" value="1"/>
</dbReference>
<evidence type="ECO:0000256" key="6">
    <source>
        <dbReference type="ARBA" id="ARBA00022847"/>
    </source>
</evidence>
<dbReference type="InterPro" id="IPR036259">
    <property type="entry name" value="MFS_trans_sf"/>
</dbReference>
<feature type="transmembrane region" description="Helical" evidence="11">
    <location>
        <begin position="404"/>
        <end position="424"/>
    </location>
</feature>
<dbReference type="FunFam" id="1.20.1250.20:FF:000001">
    <property type="entry name" value="Dicarboxylate MFS transporter"/>
    <property type="match status" value="1"/>
</dbReference>
<dbReference type="InterPro" id="IPR011701">
    <property type="entry name" value="MFS"/>
</dbReference>
<comment type="subcellular location">
    <subcellularLocation>
        <location evidence="1">Cell membrane</location>
        <topology evidence="1">Multi-pass membrane protein</topology>
    </subcellularLocation>
</comment>
<dbReference type="InterPro" id="IPR005829">
    <property type="entry name" value="Sugar_transporter_CS"/>
</dbReference>
<dbReference type="EMBL" id="CP159279">
    <property type="protein sequence ID" value="XCH10048.1"/>
    <property type="molecule type" value="Genomic_DNA"/>
</dbReference>
<feature type="transmembrane region" description="Helical" evidence="11">
    <location>
        <begin position="311"/>
        <end position="330"/>
    </location>
</feature>
<feature type="transmembrane region" description="Helical" evidence="11">
    <location>
        <begin position="280"/>
        <end position="299"/>
    </location>
</feature>
<feature type="transmembrane region" description="Helical" evidence="11">
    <location>
        <begin position="257"/>
        <end position="274"/>
    </location>
</feature>